<feature type="transmembrane region" description="Helical" evidence="9">
    <location>
        <begin position="235"/>
        <end position="256"/>
    </location>
</feature>
<dbReference type="PROSITE" id="PS51103">
    <property type="entry name" value="PTS_EIIC_TYPE_1"/>
    <property type="match status" value="1"/>
</dbReference>
<evidence type="ECO:0000256" key="2">
    <source>
        <dbReference type="ARBA" id="ARBA00022448"/>
    </source>
</evidence>
<evidence type="ECO:0000313" key="11">
    <source>
        <dbReference type="EMBL" id="MBH1939523.1"/>
    </source>
</evidence>
<dbReference type="Pfam" id="PF02378">
    <property type="entry name" value="PTS_EIIC"/>
    <property type="match status" value="1"/>
</dbReference>
<name>A0A8J7H0E5_9FIRM</name>
<feature type="transmembrane region" description="Helical" evidence="9">
    <location>
        <begin position="263"/>
        <end position="290"/>
    </location>
</feature>
<dbReference type="GO" id="GO:0090589">
    <property type="term" value="F:protein-phosphocysteine-trehalose phosphotransferase system transporter activity"/>
    <property type="evidence" value="ECO:0007669"/>
    <property type="project" value="TreeGrafter"/>
</dbReference>
<sequence length="344" mass="36636">MAAALLKGILTLVVNGGILSETDGTYRILYAIADAFFYYLPVFLAYTASVKLKADAFTSVMIAVALVHPDITAVFEKGLGLDFLGLPVSSVTYPSGVIPIILAVGLLHYVEIPLERYLPRAVKGFLKPMIAVLIVVPVTFLVFGPFGTFIGDVLAKSFHTLYNFSPIVAGAIFGLIWQPMVVFGFQWGLVPVILSNISAYGVDTILPLLGPAVLGQAGAAMAVSFMTKNKRMKTIAFSGSITAILGVTEPVLYGVTIPLKRPMVAACIAGAIGGGIVGTSSAGAVSFAFPSMVSLVVYFGEGFWTFFFACILGFIIGFLLTWIFRFKDIEQILDKANEESIATG</sequence>
<keyword evidence="8 9" id="KW-0472">Membrane</keyword>
<evidence type="ECO:0000313" key="12">
    <source>
        <dbReference type="Proteomes" id="UP000623269"/>
    </source>
</evidence>
<evidence type="ECO:0000256" key="4">
    <source>
        <dbReference type="ARBA" id="ARBA00022597"/>
    </source>
</evidence>
<dbReference type="AlphaFoldDB" id="A0A8J7H0E5"/>
<comment type="subcellular location">
    <subcellularLocation>
        <location evidence="1">Cell membrane</location>
        <topology evidence="1">Multi-pass membrane protein</topology>
    </subcellularLocation>
</comment>
<keyword evidence="7 9" id="KW-1133">Transmembrane helix</keyword>
<dbReference type="GO" id="GO:0005886">
    <property type="term" value="C:plasma membrane"/>
    <property type="evidence" value="ECO:0007669"/>
    <property type="project" value="UniProtKB-SubCell"/>
</dbReference>
<feature type="transmembrane region" description="Helical" evidence="9">
    <location>
        <begin position="302"/>
        <end position="324"/>
    </location>
</feature>
<feature type="transmembrane region" description="Helical" evidence="9">
    <location>
        <begin position="205"/>
        <end position="223"/>
    </location>
</feature>
<keyword evidence="5" id="KW-0598">Phosphotransferase system</keyword>
<accession>A0A8J7H0E5</accession>
<protein>
    <submittedName>
        <fullName evidence="11">PTS transporter subunit EIIC</fullName>
    </submittedName>
</protein>
<dbReference type="PANTHER" id="PTHR30175:SF1">
    <property type="entry name" value="PTS SYSTEM ARBUTIN-, CELLOBIOSE-, AND SALICIN-SPECIFIC EIIBC COMPONENT-RELATED"/>
    <property type="match status" value="1"/>
</dbReference>
<keyword evidence="12" id="KW-1185">Reference proteome</keyword>
<dbReference type="GO" id="GO:0008982">
    <property type="term" value="F:protein-N(PI)-phosphohistidine-sugar phosphotransferase activity"/>
    <property type="evidence" value="ECO:0007669"/>
    <property type="project" value="InterPro"/>
</dbReference>
<reference evidence="11" key="1">
    <citation type="submission" date="2020-12" db="EMBL/GenBank/DDBJ databases">
        <title>M. sibirica DSM 26468T genome.</title>
        <authorList>
            <person name="Thieme N."/>
            <person name="Rettenmaier R."/>
            <person name="Zverlov V."/>
            <person name="Liebl W."/>
        </authorList>
    </citation>
    <scope>NUCLEOTIDE SEQUENCE</scope>
    <source>
        <strain evidence="11">DSM 26468</strain>
    </source>
</reference>
<dbReference type="GO" id="GO:0015771">
    <property type="term" value="P:trehalose transport"/>
    <property type="evidence" value="ECO:0007669"/>
    <property type="project" value="TreeGrafter"/>
</dbReference>
<dbReference type="InterPro" id="IPR003352">
    <property type="entry name" value="PTS_EIIC"/>
</dbReference>
<evidence type="ECO:0000256" key="9">
    <source>
        <dbReference type="SAM" id="Phobius"/>
    </source>
</evidence>
<comment type="caution">
    <text evidence="11">The sequence shown here is derived from an EMBL/GenBank/DDBJ whole genome shotgun (WGS) entry which is preliminary data.</text>
</comment>
<dbReference type="GO" id="GO:0009401">
    <property type="term" value="P:phosphoenolpyruvate-dependent sugar phosphotransferase system"/>
    <property type="evidence" value="ECO:0007669"/>
    <property type="project" value="UniProtKB-KW"/>
</dbReference>
<feature type="transmembrane region" description="Helical" evidence="9">
    <location>
        <begin position="26"/>
        <end position="47"/>
    </location>
</feature>
<keyword evidence="3" id="KW-1003">Cell membrane</keyword>
<feature type="domain" description="PTS EIIC type-1" evidence="10">
    <location>
        <begin position="1"/>
        <end position="340"/>
    </location>
</feature>
<evidence type="ECO:0000256" key="1">
    <source>
        <dbReference type="ARBA" id="ARBA00004651"/>
    </source>
</evidence>
<proteinExistence type="predicted"/>
<evidence type="ECO:0000256" key="6">
    <source>
        <dbReference type="ARBA" id="ARBA00022692"/>
    </source>
</evidence>
<dbReference type="PANTHER" id="PTHR30175">
    <property type="entry name" value="PHOSPHOTRANSFERASE SYSTEM TRANSPORT PROTEIN"/>
    <property type="match status" value="1"/>
</dbReference>
<evidence type="ECO:0000256" key="8">
    <source>
        <dbReference type="ARBA" id="ARBA00023136"/>
    </source>
</evidence>
<organism evidence="11 12">
    <name type="scientific">Mobilitalea sibirica</name>
    <dbReference type="NCBI Taxonomy" id="1462919"/>
    <lineage>
        <taxon>Bacteria</taxon>
        <taxon>Bacillati</taxon>
        <taxon>Bacillota</taxon>
        <taxon>Clostridia</taxon>
        <taxon>Lachnospirales</taxon>
        <taxon>Lachnospiraceae</taxon>
        <taxon>Mobilitalea</taxon>
    </lineage>
</organism>
<evidence type="ECO:0000259" key="10">
    <source>
        <dbReference type="PROSITE" id="PS51103"/>
    </source>
</evidence>
<evidence type="ECO:0000256" key="5">
    <source>
        <dbReference type="ARBA" id="ARBA00022683"/>
    </source>
</evidence>
<evidence type="ECO:0000256" key="3">
    <source>
        <dbReference type="ARBA" id="ARBA00022475"/>
    </source>
</evidence>
<gene>
    <name evidence="11" type="ORF">I5677_01285</name>
</gene>
<feature type="transmembrane region" description="Helical" evidence="9">
    <location>
        <begin position="130"/>
        <end position="155"/>
    </location>
</feature>
<feature type="transmembrane region" description="Helical" evidence="9">
    <location>
        <begin position="167"/>
        <end position="193"/>
    </location>
</feature>
<dbReference type="InterPro" id="IPR013013">
    <property type="entry name" value="PTS_EIIC_1"/>
</dbReference>
<dbReference type="EMBL" id="JAEAGR010000001">
    <property type="protein sequence ID" value="MBH1939523.1"/>
    <property type="molecule type" value="Genomic_DNA"/>
</dbReference>
<evidence type="ECO:0000256" key="7">
    <source>
        <dbReference type="ARBA" id="ARBA00022989"/>
    </source>
</evidence>
<keyword evidence="6 9" id="KW-0812">Transmembrane</keyword>
<dbReference type="Proteomes" id="UP000623269">
    <property type="component" value="Unassembled WGS sequence"/>
</dbReference>
<dbReference type="InterPro" id="IPR050558">
    <property type="entry name" value="PTS_Sugar-Specific_Components"/>
</dbReference>
<feature type="transmembrane region" description="Helical" evidence="9">
    <location>
        <begin position="91"/>
        <end position="110"/>
    </location>
</feature>
<keyword evidence="2" id="KW-0813">Transport</keyword>
<keyword evidence="4" id="KW-0762">Sugar transport</keyword>